<dbReference type="GO" id="GO:0003700">
    <property type="term" value="F:DNA-binding transcription factor activity"/>
    <property type="evidence" value="ECO:0007669"/>
    <property type="project" value="TreeGrafter"/>
</dbReference>
<keyword evidence="2 4" id="KW-0238">DNA-binding</keyword>
<feature type="DNA-binding region" description="H-T-H motif" evidence="4">
    <location>
        <begin position="33"/>
        <end position="52"/>
    </location>
</feature>
<keyword evidence="7" id="KW-1185">Reference proteome</keyword>
<evidence type="ECO:0000256" key="3">
    <source>
        <dbReference type="ARBA" id="ARBA00023163"/>
    </source>
</evidence>
<dbReference type="Proteomes" id="UP000680750">
    <property type="component" value="Chromosome"/>
</dbReference>
<evidence type="ECO:0000256" key="1">
    <source>
        <dbReference type="ARBA" id="ARBA00023015"/>
    </source>
</evidence>
<accession>A0A810L2C7</accession>
<dbReference type="AlphaFoldDB" id="A0A810L2C7"/>
<evidence type="ECO:0000313" key="6">
    <source>
        <dbReference type="EMBL" id="BCJ29367.1"/>
    </source>
</evidence>
<keyword evidence="1" id="KW-0805">Transcription regulation</keyword>
<dbReference type="PANTHER" id="PTHR30055">
    <property type="entry name" value="HTH-TYPE TRANSCRIPTIONAL REGULATOR RUTR"/>
    <property type="match status" value="1"/>
</dbReference>
<protein>
    <recommendedName>
        <fullName evidence="5">HTH tetR-type domain-containing protein</fullName>
    </recommendedName>
</protein>
<evidence type="ECO:0000259" key="5">
    <source>
        <dbReference type="PROSITE" id="PS50977"/>
    </source>
</evidence>
<evidence type="ECO:0000256" key="4">
    <source>
        <dbReference type="PROSITE-ProRule" id="PRU00335"/>
    </source>
</evidence>
<proteinExistence type="predicted"/>
<dbReference type="Pfam" id="PF00440">
    <property type="entry name" value="TetR_N"/>
    <property type="match status" value="1"/>
</dbReference>
<dbReference type="InterPro" id="IPR036271">
    <property type="entry name" value="Tet_transcr_reg_TetR-rel_C_sf"/>
</dbReference>
<dbReference type="PANTHER" id="PTHR30055:SF234">
    <property type="entry name" value="HTH-TYPE TRANSCRIPTIONAL REGULATOR BETI"/>
    <property type="match status" value="1"/>
</dbReference>
<dbReference type="SUPFAM" id="SSF48498">
    <property type="entry name" value="Tetracyclin repressor-like, C-terminal domain"/>
    <property type="match status" value="1"/>
</dbReference>
<dbReference type="OrthoDB" id="3869819at2"/>
<gene>
    <name evidence="6" type="ORF">Asera_34750</name>
</gene>
<dbReference type="PROSITE" id="PS50977">
    <property type="entry name" value="HTH_TETR_2"/>
    <property type="match status" value="1"/>
</dbReference>
<reference evidence="6" key="1">
    <citation type="submission" date="2020-08" db="EMBL/GenBank/DDBJ databases">
        <title>Whole genome shotgun sequence of Actinocatenispora sera NBRC 101916.</title>
        <authorList>
            <person name="Komaki H."/>
            <person name="Tamura T."/>
        </authorList>
    </citation>
    <scope>NUCLEOTIDE SEQUENCE</scope>
    <source>
        <strain evidence="6">NBRC 101916</strain>
    </source>
</reference>
<dbReference type="InterPro" id="IPR001647">
    <property type="entry name" value="HTH_TetR"/>
</dbReference>
<keyword evidence="3" id="KW-0804">Transcription</keyword>
<evidence type="ECO:0000313" key="7">
    <source>
        <dbReference type="Proteomes" id="UP000680750"/>
    </source>
</evidence>
<dbReference type="KEGG" id="aser:Asera_34750"/>
<name>A0A810L2C7_9ACTN</name>
<organism evidence="6 7">
    <name type="scientific">Actinocatenispora sera</name>
    <dbReference type="NCBI Taxonomy" id="390989"/>
    <lineage>
        <taxon>Bacteria</taxon>
        <taxon>Bacillati</taxon>
        <taxon>Actinomycetota</taxon>
        <taxon>Actinomycetes</taxon>
        <taxon>Micromonosporales</taxon>
        <taxon>Micromonosporaceae</taxon>
        <taxon>Actinocatenispora</taxon>
    </lineage>
</organism>
<dbReference type="GO" id="GO:0000976">
    <property type="term" value="F:transcription cis-regulatory region binding"/>
    <property type="evidence" value="ECO:0007669"/>
    <property type="project" value="TreeGrafter"/>
</dbReference>
<dbReference type="InterPro" id="IPR009057">
    <property type="entry name" value="Homeodomain-like_sf"/>
</dbReference>
<dbReference type="SUPFAM" id="SSF46689">
    <property type="entry name" value="Homeodomain-like"/>
    <property type="match status" value="1"/>
</dbReference>
<dbReference type="Gene3D" id="1.10.357.10">
    <property type="entry name" value="Tetracycline Repressor, domain 2"/>
    <property type="match status" value="1"/>
</dbReference>
<sequence>MTSLPPRRADARRSRAAILTAAVEVLDAHPDAGLAAVARAAGVTRQTIYAHFSSREHLLAAVVDRLTEQAVAAMDAVETDSGTAGDALLRLLAAGRQSTDRYPALLQQIATQPVGPDTDRLRHAPVADRIERVIRRGQRTGEFDDRLPADWLAAAVIALAHAAADHPSGIDEAVLSRTVRNTLTRTERA</sequence>
<evidence type="ECO:0000256" key="2">
    <source>
        <dbReference type="ARBA" id="ARBA00023125"/>
    </source>
</evidence>
<dbReference type="InterPro" id="IPR050109">
    <property type="entry name" value="HTH-type_TetR-like_transc_reg"/>
</dbReference>
<dbReference type="EMBL" id="AP023354">
    <property type="protein sequence ID" value="BCJ29367.1"/>
    <property type="molecule type" value="Genomic_DNA"/>
</dbReference>
<feature type="domain" description="HTH tetR-type" evidence="5">
    <location>
        <begin position="12"/>
        <end position="70"/>
    </location>
</feature>
<dbReference type="RefSeq" id="WP_030448271.1">
    <property type="nucleotide sequence ID" value="NZ_AP023354.1"/>
</dbReference>